<name>A0A5P8WC82_9NOSO</name>
<evidence type="ECO:0000313" key="2">
    <source>
        <dbReference type="EMBL" id="QFS50220.1"/>
    </source>
</evidence>
<organism evidence="2 3">
    <name type="scientific">Nostoc sphaeroides CCNUC1</name>
    <dbReference type="NCBI Taxonomy" id="2653204"/>
    <lineage>
        <taxon>Bacteria</taxon>
        <taxon>Bacillati</taxon>
        <taxon>Cyanobacteriota</taxon>
        <taxon>Cyanophyceae</taxon>
        <taxon>Nostocales</taxon>
        <taxon>Nostocaceae</taxon>
        <taxon>Nostoc</taxon>
    </lineage>
</organism>
<dbReference type="KEGG" id="nsh:GXM_07714"/>
<evidence type="ECO:0000256" key="1">
    <source>
        <dbReference type="SAM" id="MobiDB-lite"/>
    </source>
</evidence>
<gene>
    <name evidence="2" type="ORF">GXM_07714</name>
</gene>
<protein>
    <submittedName>
        <fullName evidence="2">Uncharacterized protein</fullName>
    </submittedName>
</protein>
<dbReference type="AlphaFoldDB" id="A0A5P8WC82"/>
<accession>A0A5P8WC82</accession>
<dbReference type="Proteomes" id="UP000326678">
    <property type="component" value="Chromosome Gxm2"/>
</dbReference>
<sequence>MWDGEYAVGLQHLSFNGAINTTGQSRSCTKDRAKLSASDVPSTPVVK</sequence>
<proteinExistence type="predicted"/>
<reference evidence="2 3" key="1">
    <citation type="submission" date="2019-10" db="EMBL/GenBank/DDBJ databases">
        <title>Genomic and transcriptomic insights into the perfect genentic adaptation of a filamentous nitrogen-fixing cyanobacterium to rice fields.</title>
        <authorList>
            <person name="Chen Z."/>
        </authorList>
    </citation>
    <scope>NUCLEOTIDE SEQUENCE [LARGE SCALE GENOMIC DNA]</scope>
    <source>
        <strain evidence="2">CCNUC1</strain>
    </source>
</reference>
<keyword evidence="3" id="KW-1185">Reference proteome</keyword>
<evidence type="ECO:0000313" key="3">
    <source>
        <dbReference type="Proteomes" id="UP000326678"/>
    </source>
</evidence>
<feature type="region of interest" description="Disordered" evidence="1">
    <location>
        <begin position="21"/>
        <end position="47"/>
    </location>
</feature>
<dbReference type="EMBL" id="CP045227">
    <property type="protein sequence ID" value="QFS50220.1"/>
    <property type="molecule type" value="Genomic_DNA"/>
</dbReference>